<organism evidence="1">
    <name type="scientific">Rhizophora mucronata</name>
    <name type="common">Asiatic mangrove</name>
    <dbReference type="NCBI Taxonomy" id="61149"/>
    <lineage>
        <taxon>Eukaryota</taxon>
        <taxon>Viridiplantae</taxon>
        <taxon>Streptophyta</taxon>
        <taxon>Embryophyta</taxon>
        <taxon>Tracheophyta</taxon>
        <taxon>Spermatophyta</taxon>
        <taxon>Magnoliopsida</taxon>
        <taxon>eudicotyledons</taxon>
        <taxon>Gunneridae</taxon>
        <taxon>Pentapetalae</taxon>
        <taxon>rosids</taxon>
        <taxon>fabids</taxon>
        <taxon>Malpighiales</taxon>
        <taxon>Rhizophoraceae</taxon>
        <taxon>Rhizophora</taxon>
    </lineage>
</organism>
<proteinExistence type="predicted"/>
<protein>
    <submittedName>
        <fullName evidence="1">Uncharacterized protein</fullName>
    </submittedName>
</protein>
<sequence>MVNSHIGKMQHKQASYLYYQEIIWLIANEILWLSKCHH</sequence>
<dbReference type="AlphaFoldDB" id="A0A2P2JET5"/>
<dbReference type="EMBL" id="GGEC01011476">
    <property type="protein sequence ID" value="MBW91959.1"/>
    <property type="molecule type" value="Transcribed_RNA"/>
</dbReference>
<evidence type="ECO:0000313" key="1">
    <source>
        <dbReference type="EMBL" id="MBW91959.1"/>
    </source>
</evidence>
<accession>A0A2P2JET5</accession>
<name>A0A2P2JET5_RHIMU</name>
<reference evidence="1" key="1">
    <citation type="submission" date="2018-02" db="EMBL/GenBank/DDBJ databases">
        <title>Rhizophora mucronata_Transcriptome.</title>
        <authorList>
            <person name="Meera S.P."/>
            <person name="Sreeshan A."/>
            <person name="Augustine A."/>
        </authorList>
    </citation>
    <scope>NUCLEOTIDE SEQUENCE</scope>
    <source>
        <tissue evidence="1">Leaf</tissue>
    </source>
</reference>